<feature type="chain" id="PRO_5046085125" evidence="1">
    <location>
        <begin position="21"/>
        <end position="168"/>
    </location>
</feature>
<keyword evidence="1" id="KW-0732">Signal</keyword>
<evidence type="ECO:0000313" key="3">
    <source>
        <dbReference type="Proteomes" id="UP001595957"/>
    </source>
</evidence>
<dbReference type="RefSeq" id="WP_066525081.1">
    <property type="nucleotide sequence ID" value="NZ_JBHSFZ010000001.1"/>
</dbReference>
<accession>A0ABV9EX25</accession>
<dbReference type="EMBL" id="JBHSFZ010000001">
    <property type="protein sequence ID" value="MFC4592694.1"/>
    <property type="molecule type" value="Genomic_DNA"/>
</dbReference>
<dbReference type="Gene3D" id="3.30.1150.10">
    <property type="match status" value="1"/>
</dbReference>
<gene>
    <name evidence="2" type="ORF">ACFO3E_00595</name>
</gene>
<proteinExistence type="predicted"/>
<feature type="signal peptide" evidence="1">
    <location>
        <begin position="1"/>
        <end position="20"/>
    </location>
</feature>
<evidence type="ECO:0000313" key="2">
    <source>
        <dbReference type="EMBL" id="MFC4592694.1"/>
    </source>
</evidence>
<dbReference type="Proteomes" id="UP001595957">
    <property type="component" value="Unassembled WGS sequence"/>
</dbReference>
<name>A0ABV9EX25_9SPHN</name>
<comment type="caution">
    <text evidence="2">The sequence shown here is derived from an EMBL/GenBank/DDBJ whole genome shotgun (WGS) entry which is preliminary data.</text>
</comment>
<keyword evidence="3" id="KW-1185">Reference proteome</keyword>
<dbReference type="SUPFAM" id="SSF74653">
    <property type="entry name" value="TolA/TonB C-terminal domain"/>
    <property type="match status" value="1"/>
</dbReference>
<reference evidence="3" key="1">
    <citation type="journal article" date="2019" name="Int. J. Syst. Evol. Microbiol.">
        <title>The Global Catalogue of Microorganisms (GCM) 10K type strain sequencing project: providing services to taxonomists for standard genome sequencing and annotation.</title>
        <authorList>
            <consortium name="The Broad Institute Genomics Platform"/>
            <consortium name="The Broad Institute Genome Sequencing Center for Infectious Disease"/>
            <person name="Wu L."/>
            <person name="Ma J."/>
        </authorList>
    </citation>
    <scope>NUCLEOTIDE SEQUENCE [LARGE SCALE GENOMIC DNA]</scope>
    <source>
        <strain evidence="3">NBRC 103632</strain>
    </source>
</reference>
<evidence type="ECO:0000256" key="1">
    <source>
        <dbReference type="SAM" id="SignalP"/>
    </source>
</evidence>
<sequence length="168" mass="18338">MYAKPVMAALCVFLALPVAAGARQGPGQLTVVAPDKDAISYEKWTDRTASRLSRSIRQATLLYRDSASTGYARVQFRLGEQGKPENIALAGSSASTSINRISMRAIRSIGSLYPLPQDVRSGSKFEAWVIVANDATERENMLTSLRAEHRAQTMAQAEADRPILIAQR</sequence>
<protein>
    <submittedName>
        <fullName evidence="2">Energy transducer TonB</fullName>
    </submittedName>
</protein>
<organism evidence="2 3">
    <name type="scientific">Sphingobium tyrosinilyticum</name>
    <dbReference type="NCBI Taxonomy" id="2715436"/>
    <lineage>
        <taxon>Bacteria</taxon>
        <taxon>Pseudomonadati</taxon>
        <taxon>Pseudomonadota</taxon>
        <taxon>Alphaproteobacteria</taxon>
        <taxon>Sphingomonadales</taxon>
        <taxon>Sphingomonadaceae</taxon>
        <taxon>Sphingobium</taxon>
    </lineage>
</organism>